<feature type="transmembrane region" description="Helical" evidence="8">
    <location>
        <begin position="139"/>
        <end position="163"/>
    </location>
</feature>
<reference evidence="9" key="1">
    <citation type="submission" date="2020-10" db="EMBL/GenBank/DDBJ databases">
        <authorList>
            <person name="Gilroy R."/>
        </authorList>
    </citation>
    <scope>NUCLEOTIDE SEQUENCE</scope>
    <source>
        <strain evidence="9">CHK180-2868</strain>
    </source>
</reference>
<keyword evidence="6 8" id="KW-1133">Transmembrane helix</keyword>
<name>A0A9D1A204_9FIRM</name>
<comment type="similarity">
    <text evidence="2">Belongs to the MreD family.</text>
</comment>
<dbReference type="EMBL" id="DVGC01000001">
    <property type="protein sequence ID" value="HIR04374.1"/>
    <property type="molecule type" value="Genomic_DNA"/>
</dbReference>
<evidence type="ECO:0000256" key="8">
    <source>
        <dbReference type="SAM" id="Phobius"/>
    </source>
</evidence>
<reference evidence="9" key="2">
    <citation type="journal article" date="2021" name="PeerJ">
        <title>Extensive microbial diversity within the chicken gut microbiome revealed by metagenomics and culture.</title>
        <authorList>
            <person name="Gilroy R."/>
            <person name="Ravi A."/>
            <person name="Getino M."/>
            <person name="Pursley I."/>
            <person name="Horton D.L."/>
            <person name="Alikhan N.F."/>
            <person name="Baker D."/>
            <person name="Gharbi K."/>
            <person name="Hall N."/>
            <person name="Watson M."/>
            <person name="Adriaenssens E.M."/>
            <person name="Foster-Nyarko E."/>
            <person name="Jarju S."/>
            <person name="Secka A."/>
            <person name="Antonio M."/>
            <person name="Oren A."/>
            <person name="Chaudhuri R.R."/>
            <person name="La Ragione R."/>
            <person name="Hildebrand F."/>
            <person name="Pallen M.J."/>
        </authorList>
    </citation>
    <scope>NUCLEOTIDE SEQUENCE</scope>
    <source>
        <strain evidence="9">CHK180-2868</strain>
    </source>
</reference>
<dbReference type="GO" id="GO:0005886">
    <property type="term" value="C:plasma membrane"/>
    <property type="evidence" value="ECO:0007669"/>
    <property type="project" value="UniProtKB-SubCell"/>
</dbReference>
<dbReference type="Proteomes" id="UP000824250">
    <property type="component" value="Unassembled WGS sequence"/>
</dbReference>
<evidence type="ECO:0000256" key="1">
    <source>
        <dbReference type="ARBA" id="ARBA00004651"/>
    </source>
</evidence>
<evidence type="ECO:0000256" key="3">
    <source>
        <dbReference type="ARBA" id="ARBA00022475"/>
    </source>
</evidence>
<evidence type="ECO:0000256" key="7">
    <source>
        <dbReference type="ARBA" id="ARBA00023136"/>
    </source>
</evidence>
<dbReference type="Pfam" id="PF04093">
    <property type="entry name" value="MreD"/>
    <property type="match status" value="1"/>
</dbReference>
<feature type="transmembrane region" description="Helical" evidence="8">
    <location>
        <begin position="39"/>
        <end position="55"/>
    </location>
</feature>
<feature type="transmembrane region" description="Helical" evidence="8">
    <location>
        <begin position="105"/>
        <end position="127"/>
    </location>
</feature>
<dbReference type="GO" id="GO:0008360">
    <property type="term" value="P:regulation of cell shape"/>
    <property type="evidence" value="ECO:0007669"/>
    <property type="project" value="UniProtKB-KW"/>
</dbReference>
<dbReference type="NCBIfam" id="TIGR03426">
    <property type="entry name" value="shape_MreD"/>
    <property type="match status" value="1"/>
</dbReference>
<feature type="transmembrane region" description="Helical" evidence="8">
    <location>
        <begin position="67"/>
        <end position="93"/>
    </location>
</feature>
<keyword evidence="3" id="KW-1003">Cell membrane</keyword>
<keyword evidence="4 8" id="KW-0812">Transmembrane</keyword>
<organism evidence="9 10">
    <name type="scientific">Candidatus Copromonas faecavium</name>
    <name type="common">nom. illeg.</name>
    <dbReference type="NCBI Taxonomy" id="2840740"/>
    <lineage>
        <taxon>Bacteria</taxon>
        <taxon>Bacillati</taxon>
        <taxon>Bacillota</taxon>
        <taxon>Clostridia</taxon>
        <taxon>Lachnospirales</taxon>
        <taxon>Lachnospiraceae</taxon>
        <taxon>Candidatus Copromonas (nom. illeg.)</taxon>
    </lineage>
</organism>
<evidence type="ECO:0000256" key="4">
    <source>
        <dbReference type="ARBA" id="ARBA00022692"/>
    </source>
</evidence>
<comment type="subcellular location">
    <subcellularLocation>
        <location evidence="1">Cell membrane</location>
        <topology evidence="1">Multi-pass membrane protein</topology>
    </subcellularLocation>
</comment>
<evidence type="ECO:0000256" key="5">
    <source>
        <dbReference type="ARBA" id="ARBA00022960"/>
    </source>
</evidence>
<gene>
    <name evidence="9" type="primary">mreD</name>
    <name evidence="9" type="ORF">IAB28_00145</name>
</gene>
<keyword evidence="7 8" id="KW-0472">Membrane</keyword>
<protein>
    <submittedName>
        <fullName evidence="9">Rod shape-determining protein MreD</fullName>
    </submittedName>
</protein>
<evidence type="ECO:0000313" key="9">
    <source>
        <dbReference type="EMBL" id="HIR04374.1"/>
    </source>
</evidence>
<proteinExistence type="inferred from homology"/>
<evidence type="ECO:0000256" key="2">
    <source>
        <dbReference type="ARBA" id="ARBA00007776"/>
    </source>
</evidence>
<keyword evidence="5" id="KW-0133">Cell shape</keyword>
<comment type="caution">
    <text evidence="9">The sequence shown here is derived from an EMBL/GenBank/DDBJ whole genome shotgun (WGS) entry which is preliminary data.</text>
</comment>
<accession>A0A9D1A204</accession>
<sequence length="182" mass="20624">MRGRSLMNSSIKQIIISLCLVILAFAVQTGVFPLLPFLAVYPNLMVILTFSLGFIRGSRAGMAYGLVAGLLLDLSSGGPLGFHTLIFIWIGYLNGIGTKYYYEDYITLPLVLSALNEILYNLYLYIFGFLVRGRLDFGYYFLNIILPETIFTVVTTLVLYRLFLFISRKLEEMGKRRDTTIV</sequence>
<evidence type="ECO:0000256" key="6">
    <source>
        <dbReference type="ARBA" id="ARBA00022989"/>
    </source>
</evidence>
<dbReference type="AlphaFoldDB" id="A0A9D1A204"/>
<dbReference type="InterPro" id="IPR007227">
    <property type="entry name" value="Cell_shape_determining_MreD"/>
</dbReference>
<evidence type="ECO:0000313" key="10">
    <source>
        <dbReference type="Proteomes" id="UP000824250"/>
    </source>
</evidence>